<sequence length="170" mass="19329">MRIRKAVQQDLAQLQEMYEAIIAHMYAQQICIWDDVYPCICFPTDIRQERLYVLQEDTQLLAAFALCEQSEGAQQVIWQLAGQKALYLERLGVQVNAMGKGIGSVAVNAAMQCAKARQADALRLFVVEDNTPAIRLYEKNGFIRARGIYHEIIDDALTLQEVGYEKALFR</sequence>
<evidence type="ECO:0000256" key="1">
    <source>
        <dbReference type="ARBA" id="ARBA00022679"/>
    </source>
</evidence>
<dbReference type="EMBL" id="QVEV01000009">
    <property type="protein sequence ID" value="RGC16299.1"/>
    <property type="molecule type" value="Genomic_DNA"/>
</dbReference>
<evidence type="ECO:0000259" key="3">
    <source>
        <dbReference type="PROSITE" id="PS51186"/>
    </source>
</evidence>
<dbReference type="Pfam" id="PF00583">
    <property type="entry name" value="Acetyltransf_1"/>
    <property type="match status" value="1"/>
</dbReference>
<proteinExistence type="predicted"/>
<keyword evidence="2" id="KW-0012">Acyltransferase</keyword>
<protein>
    <submittedName>
        <fullName evidence="4">N-acetyltransferase</fullName>
    </submittedName>
</protein>
<name>A0A3E2VYV7_CLOIN</name>
<accession>A0A3E2VYV7</accession>
<comment type="caution">
    <text evidence="4">The sequence shown here is derived from an EMBL/GenBank/DDBJ whole genome shotgun (WGS) entry which is preliminary data.</text>
</comment>
<gene>
    <name evidence="4" type="ORF">DXA38_08220</name>
</gene>
<keyword evidence="1 4" id="KW-0808">Transferase</keyword>
<evidence type="ECO:0000313" key="5">
    <source>
        <dbReference type="Proteomes" id="UP000260025"/>
    </source>
</evidence>
<dbReference type="Gene3D" id="3.40.630.30">
    <property type="match status" value="1"/>
</dbReference>
<dbReference type="InterPro" id="IPR050680">
    <property type="entry name" value="YpeA/RimI_acetyltransf"/>
</dbReference>
<dbReference type="InterPro" id="IPR000182">
    <property type="entry name" value="GNAT_dom"/>
</dbReference>
<feature type="domain" description="N-acetyltransferase" evidence="3">
    <location>
        <begin position="1"/>
        <end position="160"/>
    </location>
</feature>
<dbReference type="CDD" id="cd04301">
    <property type="entry name" value="NAT_SF"/>
    <property type="match status" value="1"/>
</dbReference>
<dbReference type="SUPFAM" id="SSF55729">
    <property type="entry name" value="Acyl-CoA N-acyltransferases (Nat)"/>
    <property type="match status" value="1"/>
</dbReference>
<dbReference type="Proteomes" id="UP000260025">
    <property type="component" value="Unassembled WGS sequence"/>
</dbReference>
<dbReference type="RefSeq" id="WP_117442761.1">
    <property type="nucleotide sequence ID" value="NZ_JAKNHC010000007.1"/>
</dbReference>
<evidence type="ECO:0000256" key="2">
    <source>
        <dbReference type="ARBA" id="ARBA00023315"/>
    </source>
</evidence>
<reference evidence="4 5" key="1">
    <citation type="submission" date="2018-08" db="EMBL/GenBank/DDBJ databases">
        <title>A genome reference for cultivated species of the human gut microbiota.</title>
        <authorList>
            <person name="Zou Y."/>
            <person name="Xue W."/>
            <person name="Luo G."/>
        </authorList>
    </citation>
    <scope>NUCLEOTIDE SEQUENCE [LARGE SCALE GENOMIC DNA]</scope>
    <source>
        <strain evidence="4 5">OF01-2LB</strain>
    </source>
</reference>
<dbReference type="OrthoDB" id="9796381at2"/>
<dbReference type="InterPro" id="IPR016181">
    <property type="entry name" value="Acyl_CoA_acyltransferase"/>
</dbReference>
<dbReference type="GO" id="GO:0016747">
    <property type="term" value="F:acyltransferase activity, transferring groups other than amino-acyl groups"/>
    <property type="evidence" value="ECO:0007669"/>
    <property type="project" value="InterPro"/>
</dbReference>
<dbReference type="PANTHER" id="PTHR43420">
    <property type="entry name" value="ACETYLTRANSFERASE"/>
    <property type="match status" value="1"/>
</dbReference>
<evidence type="ECO:0000313" key="4">
    <source>
        <dbReference type="EMBL" id="RGC16299.1"/>
    </source>
</evidence>
<dbReference type="AlphaFoldDB" id="A0A3E2VYV7"/>
<dbReference type="PROSITE" id="PS51186">
    <property type="entry name" value="GNAT"/>
    <property type="match status" value="1"/>
</dbReference>
<organism evidence="4 5">
    <name type="scientific">Clostridium innocuum</name>
    <dbReference type="NCBI Taxonomy" id="1522"/>
    <lineage>
        <taxon>Bacteria</taxon>
        <taxon>Bacillati</taxon>
        <taxon>Bacillota</taxon>
        <taxon>Clostridia</taxon>
        <taxon>Eubacteriales</taxon>
        <taxon>Clostridiaceae</taxon>
        <taxon>Clostridium</taxon>
    </lineage>
</organism>